<dbReference type="InterPro" id="IPR036514">
    <property type="entry name" value="SGNH_hydro_sf"/>
</dbReference>
<dbReference type="Gene3D" id="3.40.50.1110">
    <property type="entry name" value="SGNH hydrolase"/>
    <property type="match status" value="1"/>
</dbReference>
<comment type="similarity">
    <text evidence="1">Belongs to the 'GDSL' lipolytic enzyme family.</text>
</comment>
<dbReference type="CDD" id="cd01837">
    <property type="entry name" value="SGNH_plant_lipase_like"/>
    <property type="match status" value="1"/>
</dbReference>
<dbReference type="Proteomes" id="UP000515151">
    <property type="component" value="Chromosome 8"/>
</dbReference>
<accession>A0A218W418</accession>
<dbReference type="Proteomes" id="UP000197138">
    <property type="component" value="Unassembled WGS sequence"/>
</dbReference>
<keyword evidence="6" id="KW-1185">Reference proteome</keyword>
<sequence length="376" mass="41553">MSHRNMSVSIHFLTILVALFIARASCRALLWHPENRTALFVFGDSLFDPGNNNFLNTTSQYQANFYPYGETFFKHPTGRFSDGRIIPDFIAEYAGLPLIPPYLQPGKYEFMGGANFASAGAGALAETHSGFVVDLKSQLRQFEKIEKQLKKNFGDELAAKTISEAVYMFSIGGNDYGSPFFTNSTLFQSHSHEQYVAMVIGNLTSVISGIHSKGGRKFGVNSLGPLGCHPVMRALEGTGACSKELNELVKLHNGALAKALQKLGAKLDGFKYSNCDLFSVVMELIDNPPKYGFKEGKEACCGSGPYRGRTSCGGRRGETEYKLCPNPSEHIYFDSSHPPEKANQYYAELMWSGSINVTGPYNLEELFKPIHRQTKN</sequence>
<dbReference type="RefSeq" id="XP_031371426.1">
    <property type="nucleotide sequence ID" value="XM_031515566.1"/>
</dbReference>
<dbReference type="GeneID" id="116186995"/>
<feature type="signal peptide" evidence="3">
    <location>
        <begin position="1"/>
        <end position="28"/>
    </location>
</feature>
<reference evidence="6" key="3">
    <citation type="journal article" date="2020" name="Plant Biotechnol. J.">
        <title>The pomegranate (Punica granatum L.) draft genome dissects genetic divergence between soft- and hard-seeded cultivars.</title>
        <authorList>
            <person name="Luo X."/>
            <person name="Li H."/>
            <person name="Wu Z."/>
            <person name="Yao W."/>
            <person name="Zhao P."/>
            <person name="Cao D."/>
            <person name="Yu H."/>
            <person name="Li K."/>
            <person name="Poudel K."/>
            <person name="Zhao D."/>
            <person name="Zhang F."/>
            <person name="Xia X."/>
            <person name="Chen L."/>
            <person name="Wang Q."/>
            <person name="Jing D."/>
            <person name="Cao S."/>
        </authorList>
    </citation>
    <scope>NUCLEOTIDE SEQUENCE [LARGE SCALE GENOMIC DNA]</scope>
</reference>
<evidence type="ECO:0000313" key="5">
    <source>
        <dbReference type="Proteomes" id="UP000197138"/>
    </source>
</evidence>
<evidence type="ECO:0000313" key="6">
    <source>
        <dbReference type="Proteomes" id="UP000515151"/>
    </source>
</evidence>
<reference evidence="7" key="4">
    <citation type="submission" date="2025-04" db="UniProtKB">
        <authorList>
            <consortium name="RefSeq"/>
        </authorList>
    </citation>
    <scope>IDENTIFICATION</scope>
    <source>
        <tissue evidence="7">Leaf</tissue>
    </source>
</reference>
<dbReference type="InterPro" id="IPR001087">
    <property type="entry name" value="GDSL"/>
</dbReference>
<dbReference type="GO" id="GO:0016298">
    <property type="term" value="F:lipase activity"/>
    <property type="evidence" value="ECO:0007669"/>
    <property type="project" value="TreeGrafter"/>
</dbReference>
<proteinExistence type="inferred from homology"/>
<evidence type="ECO:0000256" key="2">
    <source>
        <dbReference type="ARBA" id="ARBA00022729"/>
    </source>
</evidence>
<dbReference type="AlphaFoldDB" id="A0A218W418"/>
<reference evidence="5" key="1">
    <citation type="journal article" date="2017" name="Plant J.">
        <title>The pomegranate (Punica granatum L.) genome and the genomics of punicalagin biosynthesis.</title>
        <authorList>
            <person name="Qin G."/>
            <person name="Xu C."/>
            <person name="Ming R."/>
            <person name="Tang H."/>
            <person name="Guyot R."/>
            <person name="Kramer E.M."/>
            <person name="Hu Y."/>
            <person name="Yi X."/>
            <person name="Qi Y."/>
            <person name="Xu X."/>
            <person name="Gao Z."/>
            <person name="Pan H."/>
            <person name="Jian J."/>
            <person name="Tian Y."/>
            <person name="Yue Z."/>
            <person name="Xu Y."/>
        </authorList>
    </citation>
    <scope>NUCLEOTIDE SEQUENCE [LARGE SCALE GENOMIC DNA]</scope>
    <source>
        <strain evidence="5">cv. Dabenzi</strain>
    </source>
</reference>
<name>A0A218W418_PUNGR</name>
<dbReference type="Pfam" id="PF00657">
    <property type="entry name" value="Lipase_GDSL"/>
    <property type="match status" value="1"/>
</dbReference>
<dbReference type="InterPro" id="IPR044552">
    <property type="entry name" value="GLIP1-5/GLL25"/>
</dbReference>
<dbReference type="InterPro" id="IPR035669">
    <property type="entry name" value="SGNH_plant_lipase-like"/>
</dbReference>
<dbReference type="OrthoDB" id="1600564at2759"/>
<evidence type="ECO:0000256" key="3">
    <source>
        <dbReference type="SAM" id="SignalP"/>
    </source>
</evidence>
<evidence type="ECO:0000313" key="4">
    <source>
        <dbReference type="EMBL" id="OWM66842.1"/>
    </source>
</evidence>
<feature type="chain" id="PRO_5044568876" evidence="3">
    <location>
        <begin position="29"/>
        <end position="376"/>
    </location>
</feature>
<reference evidence="4" key="2">
    <citation type="submission" date="2017-06" db="EMBL/GenBank/DDBJ databases">
        <title>The pomegranate genome and the genomics of punicalagin biosynthesis.</title>
        <authorList>
            <person name="Xu C."/>
        </authorList>
    </citation>
    <scope>NUCLEOTIDE SEQUENCE [LARGE SCALE GENOMIC DNA]</scope>
    <source>
        <tissue evidence="4">Fresh leaf</tissue>
    </source>
</reference>
<evidence type="ECO:0000256" key="1">
    <source>
        <dbReference type="ARBA" id="ARBA00008668"/>
    </source>
</evidence>
<keyword evidence="2 3" id="KW-0732">Signal</keyword>
<dbReference type="EMBL" id="MTKT01005527">
    <property type="protein sequence ID" value="OWM66842.1"/>
    <property type="molecule type" value="Genomic_DNA"/>
</dbReference>
<organism evidence="4 5">
    <name type="scientific">Punica granatum</name>
    <name type="common">Pomegranate</name>
    <dbReference type="NCBI Taxonomy" id="22663"/>
    <lineage>
        <taxon>Eukaryota</taxon>
        <taxon>Viridiplantae</taxon>
        <taxon>Streptophyta</taxon>
        <taxon>Embryophyta</taxon>
        <taxon>Tracheophyta</taxon>
        <taxon>Spermatophyta</taxon>
        <taxon>Magnoliopsida</taxon>
        <taxon>eudicotyledons</taxon>
        <taxon>Gunneridae</taxon>
        <taxon>Pentapetalae</taxon>
        <taxon>rosids</taxon>
        <taxon>malvids</taxon>
        <taxon>Myrtales</taxon>
        <taxon>Lythraceae</taxon>
        <taxon>Punica</taxon>
    </lineage>
</organism>
<gene>
    <name evidence="7" type="primary">LOC116186995</name>
    <name evidence="4" type="ORF">CDL15_Pgr002637</name>
</gene>
<dbReference type="PANTHER" id="PTHR45966">
    <property type="entry name" value="GDSL-LIKE LIPASE/ACYLHYDROLASE"/>
    <property type="match status" value="1"/>
</dbReference>
<dbReference type="PANTHER" id="PTHR45966:SF1">
    <property type="entry name" value="GDSL ESTERASE_LIPASE 1-RELATED"/>
    <property type="match status" value="1"/>
</dbReference>
<evidence type="ECO:0000313" key="7">
    <source>
        <dbReference type="RefSeq" id="XP_031371426.1"/>
    </source>
</evidence>
<protein>
    <submittedName>
        <fullName evidence="7">GDSL esterase/lipase 1-like</fullName>
    </submittedName>
</protein>
<dbReference type="SUPFAM" id="SSF52266">
    <property type="entry name" value="SGNH hydrolase"/>
    <property type="match status" value="1"/>
</dbReference>